<organism evidence="1 2">
    <name type="scientific">Myroides odoratimimus</name>
    <dbReference type="NCBI Taxonomy" id="76832"/>
    <lineage>
        <taxon>Bacteria</taxon>
        <taxon>Pseudomonadati</taxon>
        <taxon>Bacteroidota</taxon>
        <taxon>Flavobacteriia</taxon>
        <taxon>Flavobacteriales</taxon>
        <taxon>Flavobacteriaceae</taxon>
        <taxon>Myroides</taxon>
    </lineage>
</organism>
<dbReference type="AlphaFoldDB" id="A0AAI8G410"/>
<name>A0AAI8G410_9FLAO</name>
<reference evidence="1 2" key="1">
    <citation type="journal article" date="2016" name="J. Zhejiang Univ. Sci. B">
        <title>Antibiotic resistance mechanisms of Myroides sp.</title>
        <authorList>
            <person name="Hu S."/>
            <person name="Yuan S."/>
            <person name="Qu H."/>
            <person name="Jiang T."/>
            <person name="Zhou Y."/>
            <person name="Wang M."/>
            <person name="Ming D."/>
        </authorList>
    </citation>
    <scope>NUCLEOTIDE SEQUENCE [LARGE SCALE GENOMIC DNA]</scope>
    <source>
        <strain evidence="1 2">PR63039</strain>
    </source>
</reference>
<evidence type="ECO:0000313" key="2">
    <source>
        <dbReference type="Proteomes" id="UP000069030"/>
    </source>
</evidence>
<sequence>MFSNPLHESTLFLVCSSLYYFKQTYYLTLAYEIWAWSGGYVLNKWWDTSSKVTSLEKPEYKTSDVYPLWQIQKINNGISSKNINYNMMSYQFTALLPTPNGMILGHDMSREFNYFMYSENMDKGENLFFEPTQNFEVLYTYKDIWDQLEHQNKTDGFVMDLKKHPKGGYYMLHTTGRDFAKVFYSENGLKWNVALKIPKESMGFGAQIFFDEEDIYIKKQIGDGNTDNLKYLVLK</sequence>
<proteinExistence type="predicted"/>
<evidence type="ECO:0000313" key="1">
    <source>
        <dbReference type="EMBL" id="ALU25276.1"/>
    </source>
</evidence>
<dbReference type="Proteomes" id="UP000069030">
    <property type="component" value="Chromosome"/>
</dbReference>
<dbReference type="EMBL" id="CP013690">
    <property type="protein sequence ID" value="ALU25276.1"/>
    <property type="molecule type" value="Genomic_DNA"/>
</dbReference>
<accession>A0AAI8G410</accession>
<protein>
    <submittedName>
        <fullName evidence="1">Uncharacterized protein</fullName>
    </submittedName>
</protein>
<gene>
    <name evidence="1" type="ORF">AS202_03485</name>
</gene>
<dbReference type="KEGG" id="mod:AS202_03485"/>